<feature type="non-terminal residue" evidence="1">
    <location>
        <position position="317"/>
    </location>
</feature>
<name>A0ACC1KYU7_9FUNG</name>
<reference evidence="1" key="1">
    <citation type="submission" date="2022-07" db="EMBL/GenBank/DDBJ databases">
        <title>Phylogenomic reconstructions and comparative analyses of Kickxellomycotina fungi.</title>
        <authorList>
            <person name="Reynolds N.K."/>
            <person name="Stajich J.E."/>
            <person name="Barry K."/>
            <person name="Grigoriev I.V."/>
            <person name="Crous P."/>
            <person name="Smith M.E."/>
        </authorList>
    </citation>
    <scope>NUCLEOTIDE SEQUENCE</scope>
    <source>
        <strain evidence="1">CBS 102833</strain>
    </source>
</reference>
<dbReference type="EMBL" id="JANBUP010003319">
    <property type="protein sequence ID" value="KAJ2797121.1"/>
    <property type="molecule type" value="Genomic_DNA"/>
</dbReference>
<proteinExistence type="predicted"/>
<accession>A0ACC1KYU7</accession>
<gene>
    <name evidence="1" type="ORF">H4S07_006025</name>
</gene>
<keyword evidence="2" id="KW-1185">Reference proteome</keyword>
<evidence type="ECO:0000313" key="1">
    <source>
        <dbReference type="EMBL" id="KAJ2797121.1"/>
    </source>
</evidence>
<evidence type="ECO:0000313" key="2">
    <source>
        <dbReference type="Proteomes" id="UP001140096"/>
    </source>
</evidence>
<dbReference type="Proteomes" id="UP001140096">
    <property type="component" value="Unassembled WGS sequence"/>
</dbReference>
<comment type="caution">
    <text evidence="1">The sequence shown here is derived from an EMBL/GenBank/DDBJ whole genome shotgun (WGS) entry which is preliminary data.</text>
</comment>
<sequence length="317" mass="34392">MLLSSLTRQTGRHEDTSSNYGDTVSVGLPAIGDNSRCRSSDSISISGQDDISSIDQILASGTSPAGGNLSRLLRERLPPPATTTMTVQPGARHNRVKSMQLPPLNFDYLSPGRVPRNAKRQEPSSVVPLLHEQSLPVSYSSSMHWTQASRMRGDPESESRLELLADSESESELLHSPLCIDQPRLEADRGHPYLQRYVYAGIDLIVWPLQYVPAVVLGLILNLLDGLSYGLIAFPVSIPVFDKFGPVGFSMYMLSTAVSQLVYSSGASAFRGANGSMLIEAIPFLYAMCETIVQSVGNSQPDRIIATTMVAYATSTI</sequence>
<organism evidence="1 2">
    <name type="scientific">Coemansia furcata</name>
    <dbReference type="NCBI Taxonomy" id="417177"/>
    <lineage>
        <taxon>Eukaryota</taxon>
        <taxon>Fungi</taxon>
        <taxon>Fungi incertae sedis</taxon>
        <taxon>Zoopagomycota</taxon>
        <taxon>Kickxellomycotina</taxon>
        <taxon>Kickxellomycetes</taxon>
        <taxon>Kickxellales</taxon>
        <taxon>Kickxellaceae</taxon>
        <taxon>Coemansia</taxon>
    </lineage>
</organism>
<protein>
    <submittedName>
        <fullName evidence="1">Uncharacterized protein</fullName>
    </submittedName>
</protein>